<dbReference type="PANTHER" id="PTHR10663:SF322">
    <property type="entry name" value="ARF GUANINE-NUCLEOTIDE EXCHANGE FACTOR GNL2"/>
    <property type="match status" value="1"/>
</dbReference>
<evidence type="ECO:0000313" key="6">
    <source>
        <dbReference type="Proteomes" id="UP000075243"/>
    </source>
</evidence>
<dbReference type="AlphaFoldDB" id="A0A151S3D3"/>
<feature type="domain" description="SEC7" evidence="4">
    <location>
        <begin position="437"/>
        <end position="627"/>
    </location>
</feature>
<dbReference type="Pfam" id="PF12783">
    <property type="entry name" value="Sec7-like_HUS"/>
    <property type="match status" value="1"/>
</dbReference>
<organism evidence="5 6">
    <name type="scientific">Cajanus cajan</name>
    <name type="common">Pigeon pea</name>
    <name type="synonym">Cajanus indicus</name>
    <dbReference type="NCBI Taxonomy" id="3821"/>
    <lineage>
        <taxon>Eukaryota</taxon>
        <taxon>Viridiplantae</taxon>
        <taxon>Streptophyta</taxon>
        <taxon>Embryophyta</taxon>
        <taxon>Tracheophyta</taxon>
        <taxon>Spermatophyta</taxon>
        <taxon>Magnoliopsida</taxon>
        <taxon>eudicotyledons</taxon>
        <taxon>Gunneridae</taxon>
        <taxon>Pentapetalae</taxon>
        <taxon>rosids</taxon>
        <taxon>fabids</taxon>
        <taxon>Fabales</taxon>
        <taxon>Fabaceae</taxon>
        <taxon>Papilionoideae</taxon>
        <taxon>50 kb inversion clade</taxon>
        <taxon>NPAAA clade</taxon>
        <taxon>indigoferoid/millettioid clade</taxon>
        <taxon>Phaseoleae</taxon>
        <taxon>Cajanus</taxon>
    </lineage>
</organism>
<dbReference type="SUPFAM" id="SSF48371">
    <property type="entry name" value="ARM repeat"/>
    <property type="match status" value="1"/>
</dbReference>
<dbReference type="Proteomes" id="UP000075243">
    <property type="component" value="Unassembled WGS sequence"/>
</dbReference>
<dbReference type="Gene3D" id="1.10.220.20">
    <property type="match status" value="1"/>
</dbReference>
<dbReference type="GO" id="GO:0032012">
    <property type="term" value="P:regulation of ARF protein signal transduction"/>
    <property type="evidence" value="ECO:0007669"/>
    <property type="project" value="InterPro"/>
</dbReference>
<dbReference type="FunFam" id="1.10.1000.11:FF:000002">
    <property type="entry name" value="Cytohesin 1"/>
    <property type="match status" value="1"/>
</dbReference>
<dbReference type="GO" id="GO:0009846">
    <property type="term" value="P:pollen germination"/>
    <property type="evidence" value="ECO:0007669"/>
    <property type="project" value="EnsemblPlants"/>
</dbReference>
<evidence type="ECO:0000256" key="1">
    <source>
        <dbReference type="ARBA" id="ARBA00004287"/>
    </source>
</evidence>
<dbReference type="InterPro" id="IPR000904">
    <property type="entry name" value="Sec7_dom"/>
</dbReference>
<dbReference type="PROSITE" id="PS50190">
    <property type="entry name" value="SEC7"/>
    <property type="match status" value="1"/>
</dbReference>
<gene>
    <name evidence="5" type="ORF">KK1_028954</name>
</gene>
<dbReference type="GO" id="GO:0016020">
    <property type="term" value="C:membrane"/>
    <property type="evidence" value="ECO:0007669"/>
    <property type="project" value="UniProtKB-SubCell"/>
</dbReference>
<dbReference type="GO" id="GO:0005829">
    <property type="term" value="C:cytosol"/>
    <property type="evidence" value="ECO:0007669"/>
    <property type="project" value="UniProtKB-SubCell"/>
</dbReference>
<dbReference type="STRING" id="3821.A0A151S3D3"/>
<comment type="subcellular location">
    <subcellularLocation>
        <location evidence="2">Cytoplasm</location>
        <location evidence="2">Cytosol</location>
    </subcellularLocation>
    <subcellularLocation>
        <location evidence="1">Membrane</location>
        <topology evidence="1">Peripheral membrane protein</topology>
        <orientation evidence="1">Cytoplasmic side</orientation>
    </subcellularLocation>
</comment>
<dbReference type="Gramene" id="C.cajan_27583.t">
    <property type="protein sequence ID" value="C.cajan_27583.t"/>
    <property type="gene ID" value="C.cajan_27583"/>
</dbReference>
<keyword evidence="6" id="KW-1185">Reference proteome</keyword>
<protein>
    <submittedName>
        <fullName evidence="5">Pattern formation protein EMB30</fullName>
    </submittedName>
</protein>
<proteinExistence type="predicted"/>
<dbReference type="SMART" id="SM00222">
    <property type="entry name" value="Sec7"/>
    <property type="match status" value="1"/>
</dbReference>
<evidence type="ECO:0000259" key="4">
    <source>
        <dbReference type="PROSITE" id="PS50190"/>
    </source>
</evidence>
<reference evidence="5" key="1">
    <citation type="journal article" date="2012" name="Nat. Biotechnol.">
        <title>Draft genome sequence of pigeonpea (Cajanus cajan), an orphan legume crop of resource-poor farmers.</title>
        <authorList>
            <person name="Varshney R.K."/>
            <person name="Chen W."/>
            <person name="Li Y."/>
            <person name="Bharti A.K."/>
            <person name="Saxena R.K."/>
            <person name="Schlueter J.A."/>
            <person name="Donoghue M.T."/>
            <person name="Azam S."/>
            <person name="Fan G."/>
            <person name="Whaley A.M."/>
            <person name="Farmer A.D."/>
            <person name="Sheridan J."/>
            <person name="Iwata A."/>
            <person name="Tuteja R."/>
            <person name="Penmetsa R.V."/>
            <person name="Wu W."/>
            <person name="Upadhyaya H.D."/>
            <person name="Yang S.P."/>
            <person name="Shah T."/>
            <person name="Saxena K.B."/>
            <person name="Michael T."/>
            <person name="McCombie W.R."/>
            <person name="Yang B."/>
            <person name="Zhang G."/>
            <person name="Yang H."/>
            <person name="Wang J."/>
            <person name="Spillane C."/>
            <person name="Cook D.R."/>
            <person name="May G.D."/>
            <person name="Xu X."/>
            <person name="Jackson S.A."/>
        </authorList>
    </citation>
    <scope>NUCLEOTIDE SEQUENCE [LARGE SCALE GENOMIC DNA]</scope>
</reference>
<dbReference type="InterPro" id="IPR032691">
    <property type="entry name" value="Mon2/Sec7/BIG1-like_HUS"/>
</dbReference>
<keyword evidence="3" id="KW-0344">Guanine-nucleotide releasing factor</keyword>
<sequence>MLNTEVGAVLAVIRRPEFTSPYNMAPSEEHYDSSIVTSLRSLRSLIFNPNQEWRTVDPSIYLSPFLDVIQSDDVPASATGVALSSLLKILKFQVFDDKSPGSREAMESVVSGITSCRLEKTDPVSEDAVMMKILQVLTGIMHHRASTLLTDQSVCTLVNTCFQVVQQSATRGDLLQRSARYTMHELIQVVFTRLPDIDEDREDSESDMEDGDEGGGLESGYGVRCAIDIFHFLCSLLNVVSIVEADGSGSHTADEDVQIFALVLINSAIELSGDEIGKHPKLLRMIQDDLFHHLIYYGTWSSSFVLSMICSTVLNAYHFLRSFIRYQLEAFFGYVLIRIASFGSTIPLQEVAVEGIINFCRQPTFIMEVYANYDCDPFCRNVFEDAGRLLCKHSFALNSHLTSLHIQAFEGLLIIIHNIADNIDKDGPACDLAWVEHVRMRRLQKKKLLIAANHFNRDNKKGLEYLKHAKLVSDPPDPKAYAYFFRYTPGVDKKAIGEYLGDPDTFYLQVLKEFTDTFHFQGMVLDTALRFYLESFWLPGESQKIQRVVEAFSERFFDHQSSDMFASKDTVLILCYSLIMLNTDQHNPQVKKKMTEEDFIRNNRAINAGQDLPREYLSELYQSISTCAFALSQTTVSLDMSPSRWIQLINLSKVDPTFTQCDFDRRICRDMFACVAGPVVAALSSFFEHAEEEELLHECIEGLFSVARICQYGLEDTLDELITSFCKFTTLLNPYASIEETMFTFSHDLKPRMATVAVFTIANYFRDSIQGAAGKGQKFSTPVEEEETVEFCWDLVTAISIANVNRFHIFWPNFHEYLLAVAQFPMFSPIPFAEKAILGLLRVCLKLFSAPREDKLAEELIFKSITLMWKLDKEILDTCHEVISQTISKIIIDYPANVQTQFGWKSVLNLLSVAWRHPETYEAGIEALIALFSDGSCISRTNYTFCIDCAFGCFLAKNSPVDKKKKILDLLADSVNLLVQWHRNLFNLAEDLLFTSSNCINYFNLVIFAMVDELHEKMLEYSRRENAERETRSMEGTLKLAMELLSDMYLQSLRQITESPAFRTFWLGILRRMDTCMKADLGQYGASTLSDVIPDLLRKIISQMKEQGILEPKEEDDMWEITYIQIQWICPPLKEELFPL</sequence>
<evidence type="ECO:0000313" key="5">
    <source>
        <dbReference type="EMBL" id="KYP49316.1"/>
    </source>
</evidence>
<evidence type="ECO:0000256" key="3">
    <source>
        <dbReference type="ARBA" id="ARBA00022658"/>
    </source>
</evidence>
<accession>A0A151S3D3</accession>
<dbReference type="SUPFAM" id="SSF48425">
    <property type="entry name" value="Sec7 domain"/>
    <property type="match status" value="1"/>
</dbReference>
<dbReference type="CDD" id="cd00171">
    <property type="entry name" value="Sec7"/>
    <property type="match status" value="1"/>
</dbReference>
<dbReference type="Gene3D" id="1.10.1000.11">
    <property type="entry name" value="Arf Nucleotide-binding Site Opener,domain 2"/>
    <property type="match status" value="1"/>
</dbReference>
<evidence type="ECO:0000256" key="2">
    <source>
        <dbReference type="ARBA" id="ARBA00004514"/>
    </source>
</evidence>
<dbReference type="GO" id="GO:0090406">
    <property type="term" value="C:pollen tube"/>
    <property type="evidence" value="ECO:0007669"/>
    <property type="project" value="EnsemblPlants"/>
</dbReference>
<dbReference type="GO" id="GO:0005085">
    <property type="term" value="F:guanyl-nucleotide exchange factor activity"/>
    <property type="evidence" value="ECO:0007669"/>
    <property type="project" value="UniProtKB-KW"/>
</dbReference>
<dbReference type="EMBL" id="KQ483479">
    <property type="protein sequence ID" value="KYP49316.1"/>
    <property type="molecule type" value="Genomic_DNA"/>
</dbReference>
<dbReference type="InterPro" id="IPR016024">
    <property type="entry name" value="ARM-type_fold"/>
</dbReference>
<dbReference type="InterPro" id="IPR035999">
    <property type="entry name" value="Sec7_dom_sf"/>
</dbReference>
<dbReference type="OMA" id="HLIYYGT"/>
<name>A0A151S3D3_CAJCA</name>
<dbReference type="InterPro" id="IPR023394">
    <property type="entry name" value="Sec7_C_sf"/>
</dbReference>
<dbReference type="Pfam" id="PF01369">
    <property type="entry name" value="Sec7"/>
    <property type="match status" value="1"/>
</dbReference>
<dbReference type="PANTHER" id="PTHR10663">
    <property type="entry name" value="GUANYL-NUCLEOTIDE EXCHANGE FACTOR"/>
    <property type="match status" value="1"/>
</dbReference>